<dbReference type="PANTHER" id="PTHR16128:SF5">
    <property type="entry name" value="FAD_NAD(P)-BINDING OXIDOREDUCTASE FAMILY PROTEIN"/>
    <property type="match status" value="1"/>
</dbReference>
<dbReference type="Pfam" id="PF01593">
    <property type="entry name" value="Amino_oxidase"/>
    <property type="match status" value="1"/>
</dbReference>
<dbReference type="PROSITE" id="PS51257">
    <property type="entry name" value="PROKAR_LIPOPROTEIN"/>
    <property type="match status" value="1"/>
</dbReference>
<name>A0A517U4S3_9BACT</name>
<organism evidence="2 3">
    <name type="scientific">Lacipirellula limnantheis</name>
    <dbReference type="NCBI Taxonomy" id="2528024"/>
    <lineage>
        <taxon>Bacteria</taxon>
        <taxon>Pseudomonadati</taxon>
        <taxon>Planctomycetota</taxon>
        <taxon>Planctomycetia</taxon>
        <taxon>Pirellulales</taxon>
        <taxon>Lacipirellulaceae</taxon>
        <taxon>Lacipirellula</taxon>
    </lineage>
</organism>
<dbReference type="GO" id="GO:0016491">
    <property type="term" value="F:oxidoreductase activity"/>
    <property type="evidence" value="ECO:0007669"/>
    <property type="project" value="InterPro"/>
</dbReference>
<gene>
    <name evidence="2" type="ORF">I41_48730</name>
</gene>
<proteinExistence type="predicted"/>
<evidence type="ECO:0000313" key="3">
    <source>
        <dbReference type="Proteomes" id="UP000317909"/>
    </source>
</evidence>
<keyword evidence="3" id="KW-1185">Reference proteome</keyword>
<dbReference type="InterPro" id="IPR036188">
    <property type="entry name" value="FAD/NAD-bd_sf"/>
</dbReference>
<dbReference type="AlphaFoldDB" id="A0A517U4S3"/>
<dbReference type="KEGG" id="llh:I41_48730"/>
<dbReference type="Gene3D" id="3.50.50.60">
    <property type="entry name" value="FAD/NAD(P)-binding domain"/>
    <property type="match status" value="1"/>
</dbReference>
<dbReference type="EMBL" id="CP036339">
    <property type="protein sequence ID" value="QDT75633.1"/>
    <property type="molecule type" value="Genomic_DNA"/>
</dbReference>
<reference evidence="2 3" key="1">
    <citation type="submission" date="2019-02" db="EMBL/GenBank/DDBJ databases">
        <title>Deep-cultivation of Planctomycetes and their phenomic and genomic characterization uncovers novel biology.</title>
        <authorList>
            <person name="Wiegand S."/>
            <person name="Jogler M."/>
            <person name="Boedeker C."/>
            <person name="Pinto D."/>
            <person name="Vollmers J."/>
            <person name="Rivas-Marin E."/>
            <person name="Kohn T."/>
            <person name="Peeters S.H."/>
            <person name="Heuer A."/>
            <person name="Rast P."/>
            <person name="Oberbeckmann S."/>
            <person name="Bunk B."/>
            <person name="Jeske O."/>
            <person name="Meyerdierks A."/>
            <person name="Storesund J.E."/>
            <person name="Kallscheuer N."/>
            <person name="Luecker S."/>
            <person name="Lage O.M."/>
            <person name="Pohl T."/>
            <person name="Merkel B.J."/>
            <person name="Hornburger P."/>
            <person name="Mueller R.-W."/>
            <person name="Bruemmer F."/>
            <person name="Labrenz M."/>
            <person name="Spormann A.M."/>
            <person name="Op den Camp H."/>
            <person name="Overmann J."/>
            <person name="Amann R."/>
            <person name="Jetten M.S.M."/>
            <person name="Mascher T."/>
            <person name="Medema M.H."/>
            <person name="Devos D.P."/>
            <person name="Kaster A.-K."/>
            <person name="Ovreas L."/>
            <person name="Rohde M."/>
            <person name="Galperin M.Y."/>
            <person name="Jogler C."/>
        </authorList>
    </citation>
    <scope>NUCLEOTIDE SEQUENCE [LARGE SCALE GENOMIC DNA]</scope>
    <source>
        <strain evidence="2 3">I41</strain>
    </source>
</reference>
<dbReference type="Pfam" id="PF13450">
    <property type="entry name" value="NAD_binding_8"/>
    <property type="match status" value="1"/>
</dbReference>
<accession>A0A517U4S3</accession>
<evidence type="ECO:0000259" key="1">
    <source>
        <dbReference type="Pfam" id="PF01593"/>
    </source>
</evidence>
<dbReference type="Gene3D" id="3.90.660.10">
    <property type="match status" value="1"/>
</dbReference>
<feature type="domain" description="Amine oxidase" evidence="1">
    <location>
        <begin position="105"/>
        <end position="326"/>
    </location>
</feature>
<evidence type="ECO:0000313" key="2">
    <source>
        <dbReference type="EMBL" id="QDT75633.1"/>
    </source>
</evidence>
<dbReference type="SUPFAM" id="SSF51905">
    <property type="entry name" value="FAD/NAD(P)-binding domain"/>
    <property type="match status" value="1"/>
</dbReference>
<dbReference type="PANTHER" id="PTHR16128">
    <property type="entry name" value="FAD/NAD(P)-BINDING OXIDOREDUCTASE FAMILY PROTEIN"/>
    <property type="match status" value="1"/>
</dbReference>
<dbReference type="Proteomes" id="UP000317909">
    <property type="component" value="Chromosome"/>
</dbReference>
<dbReference type="InterPro" id="IPR002937">
    <property type="entry name" value="Amino_oxidase"/>
</dbReference>
<dbReference type="PRINTS" id="PR00419">
    <property type="entry name" value="ADXRDTASE"/>
</dbReference>
<protein>
    <recommendedName>
        <fullName evidence="1">Amine oxidase domain-containing protein</fullName>
    </recommendedName>
</protein>
<sequence>MHRMESAGVIGAGIAGLACAQALRSAGVPVSVFEKSRGVGGRCATRRINSTAGVDHGAQYFTVRDARFAAKVEEWCAAGAAACWSGRIVCLARGVTAELLEQNIRFVGVPGMSAIAKSLSIGLDVRTECAVQAIRRNDDRWHVEDAEGAMYGPFDALIVTAPPLQTLALVGGHSTMMALALSRVRMSPCWAVILQLKEMLQVAFDAAFVHESPLAWIARNDSKPQRQTGNCWTLHTTEDWSLVHLDQSADDVTRTLVDEFWRTVAQPTQLPEFVAAHRWRYARPIEPLPQRCLLDSAIGLAACGDWCGGPRIEGAFLSGLAAANGLLDGIGERATIS</sequence>
<dbReference type="OrthoDB" id="5792777at2"/>